<dbReference type="InterPro" id="IPR036271">
    <property type="entry name" value="Tet_transcr_reg_TetR-rel_C_sf"/>
</dbReference>
<sequence>MAPDPRRPHTGRRRNEAARQAILDATSELLGQPNGAALTIDMIAAAAGVGKQTIYRWWPSKGAVLLEAMTDLARTSAPTPDTGALASDLHTFLASTFHAAGSEPAASRLRTVMAEAQRDPHAGELMRIFADRRRQELRQILIRAQDRGELLAPVDLDLVTDQVYGVLWYRLLIGHSPLSPAAAAELSAALLKQLLCVETPEAR</sequence>
<dbReference type="EMBL" id="BAAANY010000009">
    <property type="protein sequence ID" value="GAA1675989.1"/>
    <property type="molecule type" value="Genomic_DNA"/>
</dbReference>
<organism evidence="6 7">
    <name type="scientific">Fodinicola feengrottensis</name>
    <dbReference type="NCBI Taxonomy" id="435914"/>
    <lineage>
        <taxon>Bacteria</taxon>
        <taxon>Bacillati</taxon>
        <taxon>Actinomycetota</taxon>
        <taxon>Actinomycetes</taxon>
        <taxon>Mycobacteriales</taxon>
        <taxon>Fodinicola</taxon>
    </lineage>
</organism>
<dbReference type="InterPro" id="IPR011075">
    <property type="entry name" value="TetR_C"/>
</dbReference>
<name>A0ABN2GS89_9ACTN</name>
<dbReference type="RefSeq" id="WP_163568592.1">
    <property type="nucleotide sequence ID" value="NZ_BAAANY010000009.1"/>
</dbReference>
<evidence type="ECO:0000256" key="2">
    <source>
        <dbReference type="ARBA" id="ARBA00023125"/>
    </source>
</evidence>
<dbReference type="SUPFAM" id="SSF48498">
    <property type="entry name" value="Tetracyclin repressor-like, C-terminal domain"/>
    <property type="match status" value="1"/>
</dbReference>
<keyword evidence="7" id="KW-1185">Reference proteome</keyword>
<keyword evidence="3" id="KW-0804">Transcription</keyword>
<dbReference type="Pfam" id="PF00440">
    <property type="entry name" value="TetR_N"/>
    <property type="match status" value="1"/>
</dbReference>
<dbReference type="SUPFAM" id="SSF46689">
    <property type="entry name" value="Homeodomain-like"/>
    <property type="match status" value="1"/>
</dbReference>
<reference evidence="6 7" key="1">
    <citation type="journal article" date="2019" name="Int. J. Syst. Evol. Microbiol.">
        <title>The Global Catalogue of Microorganisms (GCM) 10K type strain sequencing project: providing services to taxonomists for standard genome sequencing and annotation.</title>
        <authorList>
            <consortium name="The Broad Institute Genomics Platform"/>
            <consortium name="The Broad Institute Genome Sequencing Center for Infectious Disease"/>
            <person name="Wu L."/>
            <person name="Ma J."/>
        </authorList>
    </citation>
    <scope>NUCLEOTIDE SEQUENCE [LARGE SCALE GENOMIC DNA]</scope>
    <source>
        <strain evidence="6 7">JCM 14718</strain>
    </source>
</reference>
<accession>A0ABN2GS89</accession>
<dbReference type="PANTHER" id="PTHR30055">
    <property type="entry name" value="HTH-TYPE TRANSCRIPTIONAL REGULATOR RUTR"/>
    <property type="match status" value="1"/>
</dbReference>
<protein>
    <submittedName>
        <fullName evidence="6">TetR/AcrR family transcriptional regulator</fullName>
    </submittedName>
</protein>
<keyword evidence="1" id="KW-0805">Transcription regulation</keyword>
<dbReference type="InterPro" id="IPR001647">
    <property type="entry name" value="HTH_TetR"/>
</dbReference>
<evidence type="ECO:0000256" key="3">
    <source>
        <dbReference type="ARBA" id="ARBA00023163"/>
    </source>
</evidence>
<feature type="domain" description="HTH tetR-type" evidence="5">
    <location>
        <begin position="16"/>
        <end position="76"/>
    </location>
</feature>
<evidence type="ECO:0000259" key="5">
    <source>
        <dbReference type="PROSITE" id="PS50977"/>
    </source>
</evidence>
<proteinExistence type="predicted"/>
<evidence type="ECO:0000256" key="1">
    <source>
        <dbReference type="ARBA" id="ARBA00023015"/>
    </source>
</evidence>
<evidence type="ECO:0000313" key="6">
    <source>
        <dbReference type="EMBL" id="GAA1675989.1"/>
    </source>
</evidence>
<dbReference type="Gene3D" id="1.10.10.60">
    <property type="entry name" value="Homeodomain-like"/>
    <property type="match status" value="1"/>
</dbReference>
<dbReference type="Proteomes" id="UP001500618">
    <property type="component" value="Unassembled WGS sequence"/>
</dbReference>
<dbReference type="InterPro" id="IPR050109">
    <property type="entry name" value="HTH-type_TetR-like_transc_reg"/>
</dbReference>
<feature type="DNA-binding region" description="H-T-H motif" evidence="4">
    <location>
        <begin position="39"/>
        <end position="58"/>
    </location>
</feature>
<dbReference type="Gene3D" id="1.10.357.10">
    <property type="entry name" value="Tetracycline Repressor, domain 2"/>
    <property type="match status" value="1"/>
</dbReference>
<keyword evidence="2 4" id="KW-0238">DNA-binding</keyword>
<evidence type="ECO:0000313" key="7">
    <source>
        <dbReference type="Proteomes" id="UP001500618"/>
    </source>
</evidence>
<gene>
    <name evidence="6" type="ORF">GCM10009765_26610</name>
</gene>
<dbReference type="InterPro" id="IPR009057">
    <property type="entry name" value="Homeodomain-like_sf"/>
</dbReference>
<evidence type="ECO:0000256" key="4">
    <source>
        <dbReference type="PROSITE-ProRule" id="PRU00335"/>
    </source>
</evidence>
<dbReference type="Pfam" id="PF16859">
    <property type="entry name" value="TetR_C_11"/>
    <property type="match status" value="1"/>
</dbReference>
<dbReference type="PROSITE" id="PS50977">
    <property type="entry name" value="HTH_TETR_2"/>
    <property type="match status" value="1"/>
</dbReference>
<dbReference type="PANTHER" id="PTHR30055:SF148">
    <property type="entry name" value="TETR-FAMILY TRANSCRIPTIONAL REGULATOR"/>
    <property type="match status" value="1"/>
</dbReference>
<comment type="caution">
    <text evidence="6">The sequence shown here is derived from an EMBL/GenBank/DDBJ whole genome shotgun (WGS) entry which is preliminary data.</text>
</comment>